<dbReference type="FunCoup" id="A0A8V0ZAS6">
    <property type="interactions" value="121"/>
</dbReference>
<evidence type="ECO:0000313" key="4">
    <source>
        <dbReference type="Ensembl" id="ENSGALP00010025584.1"/>
    </source>
</evidence>
<dbReference type="AlphaFoldDB" id="A0A8V0ZAS6"/>
<dbReference type="PANTHER" id="PTHR19256:SF44">
    <property type="entry name" value="T CELL RECEPTOR GAMMA VARIABLE 9"/>
    <property type="match status" value="1"/>
</dbReference>
<reference evidence="4" key="1">
    <citation type="submission" date="2020-11" db="EMBL/GenBank/DDBJ databases">
        <title>Gallus gallus (Chicken) genome, bGalGal1, GRCg7b, maternal haplotype autosomes + Z &amp; W.</title>
        <authorList>
            <person name="Warren W."/>
            <person name="Formenti G."/>
            <person name="Fedrigo O."/>
            <person name="Haase B."/>
            <person name="Mountcastle J."/>
            <person name="Balacco J."/>
            <person name="Tracey A."/>
            <person name="Schneider V."/>
            <person name="Okimoto R."/>
            <person name="Cheng H."/>
            <person name="Hawken R."/>
            <person name="Howe K."/>
            <person name="Jarvis E.D."/>
        </authorList>
    </citation>
    <scope>NUCLEOTIDE SEQUENCE [LARGE SCALE GENOMIC DNA]</scope>
    <source>
        <strain evidence="4">Broiler</strain>
    </source>
</reference>
<accession>A0A8V0ZAS6</accession>
<dbReference type="Gene3D" id="2.60.40.10">
    <property type="entry name" value="Immunoglobulins"/>
    <property type="match status" value="1"/>
</dbReference>
<dbReference type="Pfam" id="PF07686">
    <property type="entry name" value="V-set"/>
    <property type="match status" value="1"/>
</dbReference>
<dbReference type="Ensembl" id="ENSGALT00010043094.1">
    <property type="protein sequence ID" value="ENSGALP00010025584.1"/>
    <property type="gene ID" value="ENSGALG00010017827.1"/>
</dbReference>
<keyword evidence="5" id="KW-1185">Reference proteome</keyword>
<reference evidence="4" key="2">
    <citation type="submission" date="2025-08" db="UniProtKB">
        <authorList>
            <consortium name="Ensembl"/>
        </authorList>
    </citation>
    <scope>IDENTIFICATION</scope>
    <source>
        <strain evidence="4">broiler</strain>
    </source>
</reference>
<keyword evidence="1" id="KW-0675">Receptor</keyword>
<evidence type="ECO:0000313" key="5">
    <source>
        <dbReference type="Proteomes" id="UP000000539"/>
    </source>
</evidence>
<reference evidence="4" key="3">
    <citation type="submission" date="2025-09" db="UniProtKB">
        <authorList>
            <consortium name="Ensembl"/>
        </authorList>
    </citation>
    <scope>IDENTIFICATION</scope>
    <source>
        <strain evidence="4">broiler</strain>
    </source>
</reference>
<evidence type="ECO:0000256" key="1">
    <source>
        <dbReference type="ARBA" id="ARBA00023170"/>
    </source>
</evidence>
<organism evidence="4 5">
    <name type="scientific">Gallus gallus</name>
    <name type="common">Chicken</name>
    <dbReference type="NCBI Taxonomy" id="9031"/>
    <lineage>
        <taxon>Eukaryota</taxon>
        <taxon>Metazoa</taxon>
        <taxon>Chordata</taxon>
        <taxon>Craniata</taxon>
        <taxon>Vertebrata</taxon>
        <taxon>Euteleostomi</taxon>
        <taxon>Archelosauria</taxon>
        <taxon>Archosauria</taxon>
        <taxon>Dinosauria</taxon>
        <taxon>Saurischia</taxon>
        <taxon>Theropoda</taxon>
        <taxon>Coelurosauria</taxon>
        <taxon>Aves</taxon>
        <taxon>Neognathae</taxon>
        <taxon>Galloanserae</taxon>
        <taxon>Galliformes</taxon>
        <taxon>Phasianidae</taxon>
        <taxon>Phasianinae</taxon>
        <taxon>Gallus</taxon>
    </lineage>
</organism>
<dbReference type="SMART" id="SM00406">
    <property type="entry name" value="IGv"/>
    <property type="match status" value="1"/>
</dbReference>
<dbReference type="InterPro" id="IPR013106">
    <property type="entry name" value="Ig_V-set"/>
</dbReference>
<dbReference type="InterPro" id="IPR007110">
    <property type="entry name" value="Ig-like_dom"/>
</dbReference>
<dbReference type="SUPFAM" id="SSF48726">
    <property type="entry name" value="Immunoglobulin"/>
    <property type="match status" value="1"/>
</dbReference>
<feature type="domain" description="Ig-like" evidence="3">
    <location>
        <begin position="28"/>
        <end position="125"/>
    </location>
</feature>
<dbReference type="GeneTree" id="ENSGT00960000190022"/>
<evidence type="ECO:0000259" key="3">
    <source>
        <dbReference type="PROSITE" id="PS50835"/>
    </source>
</evidence>
<proteinExistence type="predicted"/>
<dbReference type="InterPro" id="IPR003599">
    <property type="entry name" value="Ig_sub"/>
</dbReference>
<sequence length="140" mass="16284">MAVLWDSLSECFYPLVPAQTQRFFSCFPLGGSAQALWQSPASITKPERKTVLITCHVSISNFDKVFIHWYRKWPGTAPKRIAYMATRLFLENDNDSQKFQVQRNASDTVLIIKKTTRRDTGTYYCAYWYRQAFTALDGHR</sequence>
<dbReference type="InterPro" id="IPR013783">
    <property type="entry name" value="Ig-like_fold"/>
</dbReference>
<dbReference type="Proteomes" id="UP000000539">
    <property type="component" value="Chromosome 2"/>
</dbReference>
<dbReference type="PROSITE" id="PS50835">
    <property type="entry name" value="IG_LIKE"/>
    <property type="match status" value="1"/>
</dbReference>
<evidence type="ECO:0000256" key="2">
    <source>
        <dbReference type="ARBA" id="ARBA00023319"/>
    </source>
</evidence>
<dbReference type="PANTHER" id="PTHR19256">
    <property type="entry name" value="T-CELL RECEPTOR GAMMA CHAIN"/>
    <property type="match status" value="1"/>
</dbReference>
<protein>
    <recommendedName>
        <fullName evidence="3">Ig-like domain-containing protein</fullName>
    </recommendedName>
</protein>
<dbReference type="InterPro" id="IPR036179">
    <property type="entry name" value="Ig-like_dom_sf"/>
</dbReference>
<keyword evidence="2" id="KW-0393">Immunoglobulin domain</keyword>
<dbReference type="SMART" id="SM00409">
    <property type="entry name" value="IG"/>
    <property type="match status" value="1"/>
</dbReference>
<dbReference type="InterPro" id="IPR051117">
    <property type="entry name" value="TRG_var/const_region"/>
</dbReference>
<name>A0A8V0ZAS6_CHICK</name>